<dbReference type="InterPro" id="IPR022169">
    <property type="entry name" value="DUF3701"/>
</dbReference>
<name>A0A1X7M630_9BURK</name>
<accession>A0A1X7M630</accession>
<protein>
    <submittedName>
        <fullName evidence="1">Phage integrase protein</fullName>
    </submittedName>
</protein>
<dbReference type="Pfam" id="PF12482">
    <property type="entry name" value="DUF3701"/>
    <property type="match status" value="1"/>
</dbReference>
<dbReference type="STRING" id="1515439.SAMN06265784_12035"/>
<keyword evidence="2" id="KW-1185">Reference proteome</keyword>
<organism evidence="1 2">
    <name type="scientific">Paraburkholderia susongensis</name>
    <dbReference type="NCBI Taxonomy" id="1515439"/>
    <lineage>
        <taxon>Bacteria</taxon>
        <taxon>Pseudomonadati</taxon>
        <taxon>Pseudomonadota</taxon>
        <taxon>Betaproteobacteria</taxon>
        <taxon>Burkholderiales</taxon>
        <taxon>Burkholderiaceae</taxon>
        <taxon>Paraburkholderia</taxon>
    </lineage>
</organism>
<dbReference type="EMBL" id="FXAT01000020">
    <property type="protein sequence ID" value="SMG61214.1"/>
    <property type="molecule type" value="Genomic_DNA"/>
</dbReference>
<evidence type="ECO:0000313" key="2">
    <source>
        <dbReference type="Proteomes" id="UP000193228"/>
    </source>
</evidence>
<sequence length="172" mass="18593">MKSRPTPAPSLPAPTIASLPNADELAVLRAWYAGLPVRQAVARYLPGALGDGKSARGVVGKIRRQLLAAARAIHRGDLAALLDHPADGREQHAKSVAHVIEVLRTARPPEPQIADDIAQWLTPRAVRVLYAHGITTLADLTVRVPRRRQWWKAVPGRGMASAGGFNRSSQHL</sequence>
<proteinExistence type="predicted"/>
<reference evidence="2" key="1">
    <citation type="submission" date="2017-04" db="EMBL/GenBank/DDBJ databases">
        <authorList>
            <person name="Varghese N."/>
            <person name="Submissions S."/>
        </authorList>
    </citation>
    <scope>NUCLEOTIDE SEQUENCE [LARGE SCALE GENOMIC DNA]</scope>
    <source>
        <strain evidence="2">LMG 29540</strain>
    </source>
</reference>
<evidence type="ECO:0000313" key="1">
    <source>
        <dbReference type="EMBL" id="SMG61214.1"/>
    </source>
</evidence>
<dbReference type="Proteomes" id="UP000193228">
    <property type="component" value="Unassembled WGS sequence"/>
</dbReference>
<dbReference type="AlphaFoldDB" id="A0A1X7M630"/>
<gene>
    <name evidence="1" type="ORF">SAMN06265784_12035</name>
</gene>